<dbReference type="Proteomes" id="UP000011770">
    <property type="component" value="Unassembled WGS sequence"/>
</dbReference>
<name>M3GCK5_9LEPT</name>
<accession>M3GCK5</accession>
<dbReference type="AlphaFoldDB" id="M3GCK5"/>
<organism evidence="2 3">
    <name type="scientific">Leptospira weilii serovar Topaz str. LT2116</name>
    <dbReference type="NCBI Taxonomy" id="1088540"/>
    <lineage>
        <taxon>Bacteria</taxon>
        <taxon>Pseudomonadati</taxon>
        <taxon>Spirochaetota</taxon>
        <taxon>Spirochaetia</taxon>
        <taxon>Leptospirales</taxon>
        <taxon>Leptospiraceae</taxon>
        <taxon>Leptospira</taxon>
    </lineage>
</organism>
<sequence>MYFVLKKAKAEFNPETGLEIAKEEYKEIERQMKQWEGDDPFRSLPQQKPADSAYIIEQELKHLNIQLVKYNDIIKDLESILEDRK</sequence>
<gene>
    <name evidence="2" type="ORF">LEP1GSC188_1325</name>
</gene>
<keyword evidence="1" id="KW-0175">Coiled coil</keyword>
<evidence type="ECO:0000256" key="1">
    <source>
        <dbReference type="SAM" id="Coils"/>
    </source>
</evidence>
<evidence type="ECO:0000313" key="3">
    <source>
        <dbReference type="Proteomes" id="UP000011770"/>
    </source>
</evidence>
<proteinExistence type="predicted"/>
<comment type="caution">
    <text evidence="2">The sequence shown here is derived from an EMBL/GenBank/DDBJ whole genome shotgun (WGS) entry which is preliminary data.</text>
</comment>
<protein>
    <submittedName>
        <fullName evidence="2">Uncharacterized protein</fullName>
    </submittedName>
</protein>
<reference evidence="2 3" key="1">
    <citation type="submission" date="2013-01" db="EMBL/GenBank/DDBJ databases">
        <authorList>
            <person name="Harkins D.M."/>
            <person name="Durkin A.S."/>
            <person name="Brinkac L.M."/>
            <person name="Haft D.H."/>
            <person name="Selengut J.D."/>
            <person name="Sanka R."/>
            <person name="DePew J."/>
            <person name="Purushe J."/>
            <person name="Tulsiani S.M."/>
            <person name="Graham G.C."/>
            <person name="Burns M.-A."/>
            <person name="Dohnt M.F."/>
            <person name="Smythe L.D."/>
            <person name="McKay D.B."/>
            <person name="Craig S.B."/>
            <person name="Vinetz J.M."/>
            <person name="Sutton G.G."/>
            <person name="Nierman W.C."/>
            <person name="Fouts D.E."/>
        </authorList>
    </citation>
    <scope>NUCLEOTIDE SEQUENCE [LARGE SCALE GENOMIC DNA]</scope>
    <source>
        <strain evidence="2 3">LT2116</strain>
    </source>
</reference>
<feature type="coiled-coil region" evidence="1">
    <location>
        <begin position="18"/>
        <end position="80"/>
    </location>
</feature>
<dbReference type="EMBL" id="AHOR02000012">
    <property type="protein sequence ID" value="EMF83629.1"/>
    <property type="molecule type" value="Genomic_DNA"/>
</dbReference>
<evidence type="ECO:0000313" key="2">
    <source>
        <dbReference type="EMBL" id="EMF83629.1"/>
    </source>
</evidence>